<dbReference type="EMBL" id="MG676224">
    <property type="protein sequence ID" value="AVR75897.1"/>
    <property type="molecule type" value="Genomic_DNA"/>
</dbReference>
<name>A0A2R4ALH8_9CAUD</name>
<gene>
    <name evidence="1" type="ORF">AhSzq1_4</name>
</gene>
<sequence>MFIPDSIVGRMISLLRPLKVLGGTYTIGHIFKIERIDSRGLTLKDEDGRMVIEALLEEGKDYKLIPELPKAPDSKYYLATN</sequence>
<protein>
    <submittedName>
        <fullName evidence="1">Uncharacterized protein</fullName>
    </submittedName>
</protein>
<evidence type="ECO:0000313" key="1">
    <source>
        <dbReference type="EMBL" id="AVR75897.1"/>
    </source>
</evidence>
<keyword evidence="2" id="KW-1185">Reference proteome</keyword>
<organism evidence="1 2">
    <name type="scientific">Aeromonas phage AhSzq-1</name>
    <dbReference type="NCBI Taxonomy" id="2138298"/>
    <lineage>
        <taxon>Viruses</taxon>
        <taxon>Duplodnaviria</taxon>
        <taxon>Heunggongvirae</taxon>
        <taxon>Uroviricota</taxon>
        <taxon>Caudoviricetes</taxon>
        <taxon>Demerecviridae</taxon>
        <taxon>Shenzhenvirus</taxon>
        <taxon>Shenzhenvirus AhSzq1</taxon>
    </lineage>
</organism>
<accession>A0A2R4ALH8</accession>
<evidence type="ECO:0000313" key="2">
    <source>
        <dbReference type="Proteomes" id="UP000244741"/>
    </source>
</evidence>
<proteinExistence type="predicted"/>
<dbReference type="Proteomes" id="UP000244741">
    <property type="component" value="Segment"/>
</dbReference>
<reference evidence="1 2" key="1">
    <citation type="submission" date="2017-12" db="EMBL/GenBank/DDBJ databases">
        <title>Genomic characterization of T5-related Aeromonas hydrophila phages AhSzq-1 and AhSzw-1 and proposal to be two new species.</title>
        <authorList>
            <person name="Chen L."/>
            <person name="Yuan S."/>
            <person name="Ma Y."/>
        </authorList>
    </citation>
    <scope>NUCLEOTIDE SEQUENCE [LARGE SCALE GENOMIC DNA]</scope>
    <source>
        <strain evidence="1">Seawater</strain>
    </source>
</reference>